<proteinExistence type="predicted"/>
<organism evidence="1">
    <name type="scientific">Rhizophora mucronata</name>
    <name type="common">Asiatic mangrove</name>
    <dbReference type="NCBI Taxonomy" id="61149"/>
    <lineage>
        <taxon>Eukaryota</taxon>
        <taxon>Viridiplantae</taxon>
        <taxon>Streptophyta</taxon>
        <taxon>Embryophyta</taxon>
        <taxon>Tracheophyta</taxon>
        <taxon>Spermatophyta</taxon>
        <taxon>Magnoliopsida</taxon>
        <taxon>eudicotyledons</taxon>
        <taxon>Gunneridae</taxon>
        <taxon>Pentapetalae</taxon>
        <taxon>rosids</taxon>
        <taxon>fabids</taxon>
        <taxon>Malpighiales</taxon>
        <taxon>Rhizophoraceae</taxon>
        <taxon>Rhizophora</taxon>
    </lineage>
</organism>
<dbReference type="EMBL" id="GGEC01021582">
    <property type="protein sequence ID" value="MBX02066.1"/>
    <property type="molecule type" value="Transcribed_RNA"/>
</dbReference>
<name>A0A2P2K8N1_RHIMU</name>
<dbReference type="AlphaFoldDB" id="A0A2P2K8N1"/>
<evidence type="ECO:0000313" key="1">
    <source>
        <dbReference type="EMBL" id="MBX02066.1"/>
    </source>
</evidence>
<sequence length="59" mass="7078">MEDCLKCRKIRAPTIDFFLHVSFESPYNRKIRIQFQVAKNMSKKKSKHIKLPTKKRISN</sequence>
<protein>
    <submittedName>
        <fullName evidence="1">Uncharacterized protein</fullName>
    </submittedName>
</protein>
<reference evidence="1" key="1">
    <citation type="submission" date="2018-02" db="EMBL/GenBank/DDBJ databases">
        <title>Rhizophora mucronata_Transcriptome.</title>
        <authorList>
            <person name="Meera S.P."/>
            <person name="Sreeshan A."/>
            <person name="Augustine A."/>
        </authorList>
    </citation>
    <scope>NUCLEOTIDE SEQUENCE</scope>
    <source>
        <tissue evidence="1">Leaf</tissue>
    </source>
</reference>
<accession>A0A2P2K8N1</accession>